<reference evidence="5 6" key="1">
    <citation type="submission" date="2014-03" db="EMBL/GenBank/DDBJ databases">
        <title>The draft genome sequence of Marivita geojedonensis KCTC 23882.</title>
        <authorList>
            <person name="Lai Q."/>
            <person name="Shao Z."/>
        </authorList>
    </citation>
    <scope>NUCLEOTIDE SEQUENCE [LARGE SCALE GENOMIC DNA]</scope>
    <source>
        <strain evidence="5 6">DPG-138</strain>
    </source>
</reference>
<dbReference type="EMBL" id="JFKC01000002">
    <property type="protein sequence ID" value="OSQ52615.1"/>
    <property type="molecule type" value="Genomic_DNA"/>
</dbReference>
<dbReference type="InterPro" id="IPR007848">
    <property type="entry name" value="Small_mtfrase_dom"/>
</dbReference>
<dbReference type="CDD" id="cd02440">
    <property type="entry name" value="AdoMet_MTases"/>
    <property type="match status" value="1"/>
</dbReference>
<comment type="caution">
    <text evidence="5">The sequence shown here is derived from an EMBL/GenBank/DDBJ whole genome shotgun (WGS) entry which is preliminary data.</text>
</comment>
<sequence>MTFARLDHALQTGALDLSDQVRVICLEPNPDADPSVLPTRNITVQQNFKPAHDHFAALGLDVTTEATGPADVVHVTLPRSRELGRGLIEQAEWLAQGGIVIVDGSKTDGIDAMLKFVRTRTSIGAQVSKAHGKLFSFKAGSAFADCVLPQPAPIADGWFTQPGVFSADGPDAGSQALVTALPKSLRGRGADLGGGWGYLTRHLLDLPGVTHVDFVEADKRALDCAALNITDDRVALHWADATTWGTAGSLDWVVMNPPFHTSRTPDASLGQAFIRSAARLLRPKGTLVMVANRHLPYETTLATGFGHVQELEGDSRFKILQADQPRTSDATARKKRR</sequence>
<organism evidence="5 6">
    <name type="scientific">Marivita geojedonensis</name>
    <dbReference type="NCBI Taxonomy" id="1123756"/>
    <lineage>
        <taxon>Bacteria</taxon>
        <taxon>Pseudomonadati</taxon>
        <taxon>Pseudomonadota</taxon>
        <taxon>Alphaproteobacteria</taxon>
        <taxon>Rhodobacterales</taxon>
        <taxon>Roseobacteraceae</taxon>
        <taxon>Marivita</taxon>
    </lineage>
</organism>
<dbReference type="GO" id="GO:0008757">
    <property type="term" value="F:S-adenosylmethionine-dependent methyltransferase activity"/>
    <property type="evidence" value="ECO:0007669"/>
    <property type="project" value="InterPro"/>
</dbReference>
<dbReference type="InterPro" id="IPR029063">
    <property type="entry name" value="SAM-dependent_MTases_sf"/>
</dbReference>
<evidence type="ECO:0000313" key="6">
    <source>
        <dbReference type="Proteomes" id="UP000193926"/>
    </source>
</evidence>
<protein>
    <recommendedName>
        <fullName evidence="4">Methyltransferase small domain-containing protein</fullName>
    </recommendedName>
</protein>
<dbReference type="Gene3D" id="3.40.50.150">
    <property type="entry name" value="Vaccinia Virus protein VP39"/>
    <property type="match status" value="2"/>
</dbReference>
<evidence type="ECO:0000313" key="5">
    <source>
        <dbReference type="EMBL" id="OSQ52615.1"/>
    </source>
</evidence>
<dbReference type="RefSeq" id="WP_085635493.1">
    <property type="nucleotide sequence ID" value="NZ_JFKC01000002.1"/>
</dbReference>
<dbReference type="Proteomes" id="UP000193926">
    <property type="component" value="Unassembled WGS sequence"/>
</dbReference>
<dbReference type="GO" id="GO:0032259">
    <property type="term" value="P:methylation"/>
    <property type="evidence" value="ECO:0007669"/>
    <property type="project" value="UniProtKB-KW"/>
</dbReference>
<dbReference type="SUPFAM" id="SSF53335">
    <property type="entry name" value="S-adenosyl-L-methionine-dependent methyltransferases"/>
    <property type="match status" value="1"/>
</dbReference>
<gene>
    <name evidence="5" type="ORF">MGEO_04415</name>
</gene>
<accession>A0A1X4NPI0</accession>
<keyword evidence="3" id="KW-0949">S-adenosyl-L-methionine</keyword>
<evidence type="ECO:0000259" key="4">
    <source>
        <dbReference type="Pfam" id="PF05175"/>
    </source>
</evidence>
<dbReference type="PANTHER" id="PTHR47816:SF4">
    <property type="entry name" value="RIBOSOMAL RNA SMALL SUBUNIT METHYLTRANSFERASE C"/>
    <property type="match status" value="1"/>
</dbReference>
<name>A0A1X4NPI0_9RHOB</name>
<proteinExistence type="predicted"/>
<keyword evidence="2" id="KW-0808">Transferase</keyword>
<evidence type="ECO:0000256" key="1">
    <source>
        <dbReference type="ARBA" id="ARBA00022603"/>
    </source>
</evidence>
<keyword evidence="6" id="KW-1185">Reference proteome</keyword>
<keyword evidence="1" id="KW-0489">Methyltransferase</keyword>
<dbReference type="InterPro" id="IPR046977">
    <property type="entry name" value="RsmC/RlmG"/>
</dbReference>
<dbReference type="Pfam" id="PF05175">
    <property type="entry name" value="MTS"/>
    <property type="match status" value="1"/>
</dbReference>
<dbReference type="AlphaFoldDB" id="A0A1X4NPI0"/>
<dbReference type="STRING" id="1123756.MGEO_04415"/>
<dbReference type="PANTHER" id="PTHR47816">
    <property type="entry name" value="RIBOSOMAL RNA SMALL SUBUNIT METHYLTRANSFERASE C"/>
    <property type="match status" value="1"/>
</dbReference>
<evidence type="ECO:0000256" key="3">
    <source>
        <dbReference type="ARBA" id="ARBA00022691"/>
    </source>
</evidence>
<feature type="domain" description="Methyltransferase small" evidence="4">
    <location>
        <begin position="160"/>
        <end position="321"/>
    </location>
</feature>
<evidence type="ECO:0000256" key="2">
    <source>
        <dbReference type="ARBA" id="ARBA00022679"/>
    </source>
</evidence>
<dbReference type="OrthoDB" id="9816072at2"/>